<dbReference type="RefSeq" id="WP_342949322.1">
    <property type="nucleotide sequence ID" value="NZ_JAYMRV010000011.1"/>
</dbReference>
<keyword evidence="3" id="KW-1185">Reference proteome</keyword>
<dbReference type="EMBL" id="JAYMRV010000011">
    <property type="protein sequence ID" value="MEM5425299.1"/>
    <property type="molecule type" value="Genomic_DNA"/>
</dbReference>
<organism evidence="2 3">
    <name type="scientific">Paraburkholderia ferrariae</name>
    <dbReference type="NCBI Taxonomy" id="386056"/>
    <lineage>
        <taxon>Bacteria</taxon>
        <taxon>Pseudomonadati</taxon>
        <taxon>Pseudomonadota</taxon>
        <taxon>Betaproteobacteria</taxon>
        <taxon>Burkholderiales</taxon>
        <taxon>Burkholderiaceae</taxon>
        <taxon>Paraburkholderia</taxon>
    </lineage>
</organism>
<gene>
    <name evidence="2" type="ORF">VSR73_30110</name>
</gene>
<reference evidence="2 3" key="1">
    <citation type="submission" date="2024-01" db="EMBL/GenBank/DDBJ databases">
        <title>The diversity of rhizobia nodulating Mimosa spp. in eleven states of Brazil covering several biomes is determined by host plant, location, and edaphic factors.</title>
        <authorList>
            <person name="Rouws L."/>
            <person name="Barauna A."/>
            <person name="Beukes C."/>
            <person name="De Faria S.M."/>
            <person name="Gross E."/>
            <person name="Dos Reis Junior F.B."/>
            <person name="Simon M."/>
            <person name="Maluk M."/>
            <person name="Odee D.W."/>
            <person name="Kenicer G."/>
            <person name="Young J.P.W."/>
            <person name="Reis V.M."/>
            <person name="Zilli J."/>
            <person name="James E.K."/>
        </authorList>
    </citation>
    <scope>NUCLEOTIDE SEQUENCE [LARGE SCALE GENOMIC DNA]</scope>
    <source>
        <strain evidence="2 3">JPY167</strain>
    </source>
</reference>
<evidence type="ECO:0000313" key="2">
    <source>
        <dbReference type="EMBL" id="MEM5425299.1"/>
    </source>
</evidence>
<protein>
    <submittedName>
        <fullName evidence="2">Uncharacterized protein</fullName>
    </submittedName>
</protein>
<comment type="caution">
    <text evidence="2">The sequence shown here is derived from an EMBL/GenBank/DDBJ whole genome shotgun (WGS) entry which is preliminary data.</text>
</comment>
<sequence length="47" mass="5028">MLIKIERDDGDGVQIALTDPGVEIDPRYSGRHASSTPFARARGMVGA</sequence>
<evidence type="ECO:0000256" key="1">
    <source>
        <dbReference type="SAM" id="MobiDB-lite"/>
    </source>
</evidence>
<evidence type="ECO:0000313" key="3">
    <source>
        <dbReference type="Proteomes" id="UP001489897"/>
    </source>
</evidence>
<feature type="region of interest" description="Disordered" evidence="1">
    <location>
        <begin position="26"/>
        <end position="47"/>
    </location>
</feature>
<proteinExistence type="predicted"/>
<name>A0ABU9RZ10_9BURK</name>
<dbReference type="Proteomes" id="UP001489897">
    <property type="component" value="Unassembled WGS sequence"/>
</dbReference>
<accession>A0ABU9RZ10</accession>